<sequence length="200" mass="22348">MTNAKRTVKAETIQANIVKALQARIDAAPNANQADNLTRERQCFEGSSALAMIEKCKALEVDFQALARKFEIADKSNADFVAVYALQKIRKALFALALNSRASFDKYSNSIIQNLCDLQDLNTKHTRMSICNAIEFDELEQVRTIKRYHNCSESTASTQSSSTRMMLNYLNICAVAKGRKNDVMTFADTLAAKQVQTMFA</sequence>
<evidence type="ECO:0000313" key="2">
    <source>
        <dbReference type="Proteomes" id="UP000234456"/>
    </source>
</evidence>
<comment type="caution">
    <text evidence="1">The sequence shown here is derived from an EMBL/GenBank/DDBJ whole genome shotgun (WGS) entry which is preliminary data.</text>
</comment>
<gene>
    <name evidence="1" type="ORF">C0Q88_07615</name>
</gene>
<proteinExistence type="predicted"/>
<name>A0A2N4TXX7_RALPI</name>
<dbReference type="Proteomes" id="UP000234456">
    <property type="component" value="Unassembled WGS sequence"/>
</dbReference>
<protein>
    <submittedName>
        <fullName evidence="1">Uncharacterized protein</fullName>
    </submittedName>
</protein>
<organism evidence="1 2">
    <name type="scientific">Ralstonia pickettii</name>
    <name type="common">Burkholderia pickettii</name>
    <dbReference type="NCBI Taxonomy" id="329"/>
    <lineage>
        <taxon>Bacteria</taxon>
        <taxon>Pseudomonadati</taxon>
        <taxon>Pseudomonadota</taxon>
        <taxon>Betaproteobacteria</taxon>
        <taxon>Burkholderiales</taxon>
        <taxon>Burkholderiaceae</taxon>
        <taxon>Ralstonia</taxon>
    </lineage>
</organism>
<accession>A0A2N4TXX7</accession>
<evidence type="ECO:0000313" key="1">
    <source>
        <dbReference type="EMBL" id="PLC44538.1"/>
    </source>
</evidence>
<reference evidence="1 2" key="1">
    <citation type="submission" date="2017-12" db="EMBL/GenBank/DDBJ databases">
        <title>Draft genome sequence of Ralstonia pickettii 52.</title>
        <authorList>
            <person name="Zheng B."/>
        </authorList>
    </citation>
    <scope>NUCLEOTIDE SEQUENCE [LARGE SCALE GENOMIC DNA]</scope>
    <source>
        <strain evidence="1 2">52</strain>
    </source>
</reference>
<dbReference type="RefSeq" id="WP_102064949.1">
    <property type="nucleotide sequence ID" value="NZ_PKQE01000001.1"/>
</dbReference>
<dbReference type="AlphaFoldDB" id="A0A2N4TXX7"/>
<dbReference type="EMBL" id="PKQE01000001">
    <property type="protein sequence ID" value="PLC44538.1"/>
    <property type="molecule type" value="Genomic_DNA"/>
</dbReference>